<name>A0ABV2AFR8_9EUKA</name>
<evidence type="ECO:0000313" key="2">
    <source>
        <dbReference type="EMBL" id="MES1918511.1"/>
    </source>
</evidence>
<keyword evidence="1" id="KW-0732">Signal</keyword>
<dbReference type="Proteomes" id="UP001439008">
    <property type="component" value="Unassembled WGS sequence"/>
</dbReference>
<proteinExistence type="predicted"/>
<feature type="signal peptide" evidence="1">
    <location>
        <begin position="1"/>
        <end position="16"/>
    </location>
</feature>
<evidence type="ECO:0000313" key="3">
    <source>
        <dbReference type="Proteomes" id="UP001439008"/>
    </source>
</evidence>
<sequence length="94" mass="10928">MFLLLMSIIAISRLNSFDKILVSTEPPHFDFFEIQSTYSRIGFPRMPSLNSDLLFKIYDAHFLRKSEASESLLRLVKQKMTEVKRQESLAGMIL</sequence>
<protein>
    <submittedName>
        <fullName evidence="2">Uncharacterized protein</fullName>
    </submittedName>
</protein>
<gene>
    <name evidence="2" type="ORF">MHBO_000476</name>
</gene>
<reference evidence="2 3" key="1">
    <citation type="journal article" date="2024" name="BMC Biol.">
        <title>Comparative genomics of Ascetosporea gives new insight into the evolutionary basis for animal parasitism in Rhizaria.</title>
        <authorList>
            <person name="Hiltunen Thoren M."/>
            <person name="Onut-Brannstrom I."/>
            <person name="Alfjorden A."/>
            <person name="Peckova H."/>
            <person name="Swords F."/>
            <person name="Hooper C."/>
            <person name="Holzer A.S."/>
            <person name="Bass D."/>
            <person name="Burki F."/>
        </authorList>
    </citation>
    <scope>NUCLEOTIDE SEQUENCE [LARGE SCALE GENOMIC DNA]</scope>
    <source>
        <strain evidence="2">20-A016</strain>
    </source>
</reference>
<dbReference type="EMBL" id="JBDODL010000075">
    <property type="protein sequence ID" value="MES1918511.1"/>
    <property type="molecule type" value="Genomic_DNA"/>
</dbReference>
<evidence type="ECO:0000256" key="1">
    <source>
        <dbReference type="SAM" id="SignalP"/>
    </source>
</evidence>
<organism evidence="2 3">
    <name type="scientific">Bonamia ostreae</name>
    <dbReference type="NCBI Taxonomy" id="126728"/>
    <lineage>
        <taxon>Eukaryota</taxon>
        <taxon>Sar</taxon>
        <taxon>Rhizaria</taxon>
        <taxon>Endomyxa</taxon>
        <taxon>Ascetosporea</taxon>
        <taxon>Haplosporida</taxon>
        <taxon>Bonamia</taxon>
    </lineage>
</organism>
<accession>A0ABV2AFR8</accession>
<keyword evidence="3" id="KW-1185">Reference proteome</keyword>
<feature type="chain" id="PRO_5046828865" evidence="1">
    <location>
        <begin position="17"/>
        <end position="94"/>
    </location>
</feature>
<comment type="caution">
    <text evidence="2">The sequence shown here is derived from an EMBL/GenBank/DDBJ whole genome shotgun (WGS) entry which is preliminary data.</text>
</comment>